<feature type="non-terminal residue" evidence="1">
    <location>
        <position position="46"/>
    </location>
</feature>
<dbReference type="Proteomes" id="UP000054092">
    <property type="component" value="Unassembled WGS sequence"/>
</dbReference>
<dbReference type="GO" id="GO:0004601">
    <property type="term" value="F:peroxidase activity"/>
    <property type="evidence" value="ECO:0007669"/>
    <property type="project" value="UniProtKB-KW"/>
</dbReference>
<proteinExistence type="predicted"/>
<evidence type="ECO:0000313" key="1">
    <source>
        <dbReference type="EMBL" id="KUK80183.1"/>
    </source>
</evidence>
<name>A0A101HNL9_9BACT</name>
<dbReference type="InterPro" id="IPR029032">
    <property type="entry name" value="AhpD-like"/>
</dbReference>
<sequence>MGRLEEFRRFREKMNNRILETGNIETKRFFSLDGAIYKDGALDSKT</sequence>
<dbReference type="Gene3D" id="1.20.1290.10">
    <property type="entry name" value="AhpD-like"/>
    <property type="match status" value="1"/>
</dbReference>
<keyword evidence="1" id="KW-0560">Oxidoreductase</keyword>
<evidence type="ECO:0000313" key="2">
    <source>
        <dbReference type="Proteomes" id="UP000054092"/>
    </source>
</evidence>
<reference evidence="2" key="1">
    <citation type="journal article" date="2015" name="MBio">
        <title>Genome-Resolved Metagenomic Analysis Reveals Roles for Candidate Phyla and Other Microbial Community Members in Biogeochemical Transformations in Oil Reservoirs.</title>
        <authorList>
            <person name="Hu P."/>
            <person name="Tom L."/>
            <person name="Singh A."/>
            <person name="Thomas B.C."/>
            <person name="Baker B.J."/>
            <person name="Piceno Y.M."/>
            <person name="Andersen G.L."/>
            <person name="Banfield J.F."/>
        </authorList>
    </citation>
    <scope>NUCLEOTIDE SEQUENCE [LARGE SCALE GENOMIC DNA]</scope>
</reference>
<protein>
    <submittedName>
        <fullName evidence="1">Alkylhydroperoxidase AhpD family core domain protein</fullName>
    </submittedName>
</protein>
<keyword evidence="1" id="KW-0575">Peroxidase</keyword>
<dbReference type="AlphaFoldDB" id="A0A101HNL9"/>
<comment type="caution">
    <text evidence="1">The sequence shown here is derived from an EMBL/GenBank/DDBJ whole genome shotgun (WGS) entry which is preliminary data.</text>
</comment>
<organism evidence="1 2">
    <name type="scientific">Mesotoga prima</name>
    <dbReference type="NCBI Taxonomy" id="1184387"/>
    <lineage>
        <taxon>Bacteria</taxon>
        <taxon>Thermotogati</taxon>
        <taxon>Thermotogota</taxon>
        <taxon>Thermotogae</taxon>
        <taxon>Kosmotogales</taxon>
        <taxon>Kosmotogaceae</taxon>
        <taxon>Mesotoga</taxon>
    </lineage>
</organism>
<accession>A0A101HNL9</accession>
<gene>
    <name evidence="1" type="ORF">XD94_1125</name>
</gene>
<dbReference type="EMBL" id="LGGP01000194">
    <property type="protein sequence ID" value="KUK80183.1"/>
    <property type="molecule type" value="Genomic_DNA"/>
</dbReference>